<dbReference type="KEGG" id="mliy:RYJ27_03090"/>
<keyword evidence="3" id="KW-1185">Reference proteome</keyword>
<gene>
    <name evidence="2" type="ORF">RYJ27_03090</name>
</gene>
<protein>
    <submittedName>
        <fullName evidence="2">Uncharacterized protein</fullName>
    </submittedName>
</protein>
<dbReference type="AlphaFoldDB" id="A0AAU0MIY9"/>
<feature type="transmembrane region" description="Helical" evidence="1">
    <location>
        <begin position="29"/>
        <end position="47"/>
    </location>
</feature>
<dbReference type="RefSeq" id="WP_330171297.1">
    <property type="nucleotide sequence ID" value="NZ_CP137080.1"/>
</dbReference>
<keyword evidence="1" id="KW-0472">Membrane</keyword>
<dbReference type="Proteomes" id="UP001329313">
    <property type="component" value="Chromosome"/>
</dbReference>
<evidence type="ECO:0000313" key="2">
    <source>
        <dbReference type="EMBL" id="WOQ70216.1"/>
    </source>
</evidence>
<sequence>MFVIALILFVAGMLLTGLAFNVAGLEALVFAGGIILVSLALAIPVHFPQRR</sequence>
<keyword evidence="1" id="KW-0812">Transmembrane</keyword>
<reference evidence="2 3" key="1">
    <citation type="submission" date="2023-10" db="EMBL/GenBank/DDBJ databases">
        <title>Y20.</title>
        <authorList>
            <person name="Zhang G."/>
            <person name="Ding Y."/>
        </authorList>
    </citation>
    <scope>NUCLEOTIDE SEQUENCE [LARGE SCALE GENOMIC DNA]</scope>
    <source>
        <strain evidence="2 3">Y20</strain>
    </source>
</reference>
<accession>A0AAU0MIY9</accession>
<evidence type="ECO:0000313" key="3">
    <source>
        <dbReference type="Proteomes" id="UP001329313"/>
    </source>
</evidence>
<organism evidence="2 3">
    <name type="scientific">Microbacterium limosum</name>
    <dbReference type="NCBI Taxonomy" id="3079935"/>
    <lineage>
        <taxon>Bacteria</taxon>
        <taxon>Bacillati</taxon>
        <taxon>Actinomycetota</taxon>
        <taxon>Actinomycetes</taxon>
        <taxon>Micrococcales</taxon>
        <taxon>Microbacteriaceae</taxon>
        <taxon>Microbacterium</taxon>
    </lineage>
</organism>
<dbReference type="EMBL" id="CP137080">
    <property type="protein sequence ID" value="WOQ70216.1"/>
    <property type="molecule type" value="Genomic_DNA"/>
</dbReference>
<proteinExistence type="predicted"/>
<evidence type="ECO:0000256" key="1">
    <source>
        <dbReference type="SAM" id="Phobius"/>
    </source>
</evidence>
<keyword evidence="1" id="KW-1133">Transmembrane helix</keyword>
<name>A0AAU0MIY9_9MICO</name>